<keyword evidence="3" id="KW-1185">Reference proteome</keyword>
<feature type="compositionally biased region" description="Low complexity" evidence="1">
    <location>
        <begin position="92"/>
        <end position="106"/>
    </location>
</feature>
<dbReference type="AlphaFoldDB" id="A0AAE0JIF4"/>
<feature type="compositionally biased region" description="Polar residues" evidence="1">
    <location>
        <begin position="395"/>
        <end position="427"/>
    </location>
</feature>
<feature type="region of interest" description="Disordered" evidence="1">
    <location>
        <begin position="53"/>
        <end position="231"/>
    </location>
</feature>
<feature type="compositionally biased region" description="Polar residues" evidence="1">
    <location>
        <begin position="354"/>
        <end position="365"/>
    </location>
</feature>
<reference evidence="2" key="2">
    <citation type="submission" date="2023-06" db="EMBL/GenBank/DDBJ databases">
        <authorList>
            <consortium name="Lawrence Berkeley National Laboratory"/>
            <person name="Haridas S."/>
            <person name="Hensen N."/>
            <person name="Bonometti L."/>
            <person name="Westerberg I."/>
            <person name="Brannstrom I.O."/>
            <person name="Guillou S."/>
            <person name="Cros-Aarteil S."/>
            <person name="Calhoun S."/>
            <person name="Kuo A."/>
            <person name="Mondo S."/>
            <person name="Pangilinan J."/>
            <person name="Riley R."/>
            <person name="Labutti K."/>
            <person name="Andreopoulos B."/>
            <person name="Lipzen A."/>
            <person name="Chen C."/>
            <person name="Yanf M."/>
            <person name="Daum C."/>
            <person name="Ng V."/>
            <person name="Clum A."/>
            <person name="Steindorff A."/>
            <person name="Ohm R."/>
            <person name="Martin F."/>
            <person name="Silar P."/>
            <person name="Natvig D."/>
            <person name="Lalanne C."/>
            <person name="Gautier V."/>
            <person name="Ament-Velasquez S.L."/>
            <person name="Kruys A."/>
            <person name="Hutchinson M.I."/>
            <person name="Powell A.J."/>
            <person name="Barry K."/>
            <person name="Miller A.N."/>
            <person name="Grigoriev I.V."/>
            <person name="Debuchy R."/>
            <person name="Gladieux P."/>
            <person name="Thoren M.H."/>
            <person name="Johannesson H."/>
        </authorList>
    </citation>
    <scope>NUCLEOTIDE SEQUENCE</scope>
    <source>
        <strain evidence="2">CBS 560.94</strain>
    </source>
</reference>
<gene>
    <name evidence="2" type="ORF">B0H65DRAFT_571723</name>
</gene>
<accession>A0AAE0JIF4</accession>
<feature type="compositionally biased region" description="Low complexity" evidence="1">
    <location>
        <begin position="62"/>
        <end position="72"/>
    </location>
</feature>
<organism evidence="2 3">
    <name type="scientific">Neurospora tetraspora</name>
    <dbReference type="NCBI Taxonomy" id="94610"/>
    <lineage>
        <taxon>Eukaryota</taxon>
        <taxon>Fungi</taxon>
        <taxon>Dikarya</taxon>
        <taxon>Ascomycota</taxon>
        <taxon>Pezizomycotina</taxon>
        <taxon>Sordariomycetes</taxon>
        <taxon>Sordariomycetidae</taxon>
        <taxon>Sordariales</taxon>
        <taxon>Sordariaceae</taxon>
        <taxon>Neurospora</taxon>
    </lineage>
</organism>
<feature type="compositionally biased region" description="Basic and acidic residues" evidence="1">
    <location>
        <begin position="429"/>
        <end position="444"/>
    </location>
</feature>
<feature type="compositionally biased region" description="Low complexity" evidence="1">
    <location>
        <begin position="286"/>
        <end position="332"/>
    </location>
</feature>
<dbReference type="Proteomes" id="UP001278500">
    <property type="component" value="Unassembled WGS sequence"/>
</dbReference>
<proteinExistence type="predicted"/>
<dbReference type="RefSeq" id="XP_062683216.1">
    <property type="nucleotide sequence ID" value="XM_062830488.1"/>
</dbReference>
<feature type="region of interest" description="Disordered" evidence="1">
    <location>
        <begin position="270"/>
        <end position="457"/>
    </location>
</feature>
<feature type="region of interest" description="Disordered" evidence="1">
    <location>
        <begin position="611"/>
        <end position="641"/>
    </location>
</feature>
<protein>
    <submittedName>
        <fullName evidence="2">Uncharacterized protein</fullName>
    </submittedName>
</protein>
<dbReference type="EMBL" id="JAUEPP010000003">
    <property type="protein sequence ID" value="KAK3348134.1"/>
    <property type="molecule type" value="Genomic_DNA"/>
</dbReference>
<feature type="compositionally biased region" description="Polar residues" evidence="1">
    <location>
        <begin position="270"/>
        <end position="283"/>
    </location>
</feature>
<evidence type="ECO:0000313" key="3">
    <source>
        <dbReference type="Proteomes" id="UP001278500"/>
    </source>
</evidence>
<evidence type="ECO:0000313" key="2">
    <source>
        <dbReference type="EMBL" id="KAK3348134.1"/>
    </source>
</evidence>
<dbReference type="GeneID" id="87867642"/>
<comment type="caution">
    <text evidence="2">The sequence shown here is derived from an EMBL/GenBank/DDBJ whole genome shotgun (WGS) entry which is preliminary data.</text>
</comment>
<evidence type="ECO:0000256" key="1">
    <source>
        <dbReference type="SAM" id="MobiDB-lite"/>
    </source>
</evidence>
<feature type="compositionally biased region" description="Polar residues" evidence="1">
    <location>
        <begin position="624"/>
        <end position="634"/>
    </location>
</feature>
<sequence length="683" mass="74950">MVHHSNREKRRVIGLTLSEELVPLGNKGLVSELSCHLLCSFKLKEYIKSKQAMGFKRRDSYRPGSRRNSNGRDSSRPAGGGSQPRHRRRSNSQQASPPRGPAAGRPWNHSGRNFTAPDWSYRQHDASRYADQRAEGVSSGALGEITNRSPLPSPRARPGRSRSPDEDDEDSLFVSNGPGLEYFEDYAEPEPEPEPLPRPQPTTRQTENQGGQSEFPDAFHRRPEPISASRIASGMYFQARAKPILPPLTSKPNLAQTGENILKPRYISTTSIPIEAPTTQPETASKKPVSAPSKPGASSKPVSPKTAASMKATALAKAAALSKAAAPSKAVAPPKPGTGLSPKLPAPLNRCLENDSSSSAPQVSKTVAAKMEPSVLPSPPVSNMMTTSGEKKSANQEPQQTVHYPILPSTSDPQQSVHYPTLPSTSDPRLPDQSRPENKPDSKPDPTINRSIQKRKVGDPFSAHDLKIIWNQCFEQRQAPDQSRLGHFALPIPSHSLHLVSPAQLERAKRYAIPDFVRFEVTPLQLGGENSRLDQVTARLLHLDPAQAMGQNTTPAYHKLQLRPSTSQTDGLAWPVLRAMQLGWELTARWYKEVIVDQGWLFIVEGAKKEREPDAMDIDDENDQVTTSHDSNAGTGTGLGDFVANELKKNVAKTKLSRDEPKGSADIDDEIGRWLNHVWRGQN</sequence>
<feature type="compositionally biased region" description="Acidic residues" evidence="1">
    <location>
        <begin position="182"/>
        <end position="193"/>
    </location>
</feature>
<feature type="compositionally biased region" description="Basic and acidic residues" evidence="1">
    <location>
        <begin position="121"/>
        <end position="134"/>
    </location>
</feature>
<name>A0AAE0JIF4_9PEZI</name>
<reference evidence="2" key="1">
    <citation type="journal article" date="2023" name="Mol. Phylogenet. Evol.">
        <title>Genome-scale phylogeny and comparative genomics of the fungal order Sordariales.</title>
        <authorList>
            <person name="Hensen N."/>
            <person name="Bonometti L."/>
            <person name="Westerberg I."/>
            <person name="Brannstrom I.O."/>
            <person name="Guillou S."/>
            <person name="Cros-Aarteil S."/>
            <person name="Calhoun S."/>
            <person name="Haridas S."/>
            <person name="Kuo A."/>
            <person name="Mondo S."/>
            <person name="Pangilinan J."/>
            <person name="Riley R."/>
            <person name="LaButti K."/>
            <person name="Andreopoulos B."/>
            <person name="Lipzen A."/>
            <person name="Chen C."/>
            <person name="Yan M."/>
            <person name="Daum C."/>
            <person name="Ng V."/>
            <person name="Clum A."/>
            <person name="Steindorff A."/>
            <person name="Ohm R.A."/>
            <person name="Martin F."/>
            <person name="Silar P."/>
            <person name="Natvig D.O."/>
            <person name="Lalanne C."/>
            <person name="Gautier V."/>
            <person name="Ament-Velasquez S.L."/>
            <person name="Kruys A."/>
            <person name="Hutchinson M.I."/>
            <person name="Powell A.J."/>
            <person name="Barry K."/>
            <person name="Miller A.N."/>
            <person name="Grigoriev I.V."/>
            <person name="Debuchy R."/>
            <person name="Gladieux P."/>
            <person name="Hiltunen Thoren M."/>
            <person name="Johannesson H."/>
        </authorList>
    </citation>
    <scope>NUCLEOTIDE SEQUENCE</scope>
    <source>
        <strain evidence="2">CBS 560.94</strain>
    </source>
</reference>